<keyword evidence="1" id="KW-1133">Transmembrane helix</keyword>
<dbReference type="EMBL" id="JAEHTE010000003">
    <property type="protein sequence ID" value="MBI6883433.1"/>
    <property type="molecule type" value="Genomic_DNA"/>
</dbReference>
<sequence length="144" mass="15198">MKRISGFIAGLLFGMGILLSGMANPAKVLGFLDIAGQWDPSLGLVMVGAIGAALLPMTWARRHTTALLGGKIQLPARRDIDRRLVGGSLVFGIGWGLAGVCPGPVLVLLAGGYWQAWLFVLAMLAGMGVFNVAEAFRSRHQGRV</sequence>
<protein>
    <submittedName>
        <fullName evidence="2">YeeE/YedE family protein</fullName>
    </submittedName>
</protein>
<evidence type="ECO:0000313" key="3">
    <source>
        <dbReference type="Proteomes" id="UP000637061"/>
    </source>
</evidence>
<evidence type="ECO:0000256" key="1">
    <source>
        <dbReference type="SAM" id="Phobius"/>
    </source>
</evidence>
<dbReference type="InterPro" id="IPR046513">
    <property type="entry name" value="DUF6691"/>
</dbReference>
<accession>A0A8I1JIX2</accession>
<name>A0A8I1JIX2_PSEPU</name>
<evidence type="ECO:0000313" key="2">
    <source>
        <dbReference type="EMBL" id="MBI6883433.1"/>
    </source>
</evidence>
<dbReference type="RefSeq" id="WP_064492068.1">
    <property type="nucleotide sequence ID" value="NZ_JAEHTE010000003.1"/>
</dbReference>
<reference evidence="2" key="1">
    <citation type="submission" date="2020-12" db="EMBL/GenBank/DDBJ databases">
        <title>Enhanced detection system for hospital associated transmission using whole genome sequencing surveillance.</title>
        <authorList>
            <person name="Harrison L.H."/>
            <person name="Van Tyne D."/>
            <person name="Marsh J.W."/>
            <person name="Griffith M.P."/>
            <person name="Snyder D.J."/>
            <person name="Cooper V.S."/>
            <person name="Mustapha M."/>
        </authorList>
    </citation>
    <scope>NUCLEOTIDE SEQUENCE</scope>
    <source>
        <strain evidence="2">PSB00042</strain>
    </source>
</reference>
<feature type="transmembrane region" description="Helical" evidence="1">
    <location>
        <begin position="84"/>
        <end position="110"/>
    </location>
</feature>
<dbReference type="AlphaFoldDB" id="A0A8I1JIX2"/>
<gene>
    <name evidence="2" type="ORF">JEU22_05860</name>
</gene>
<keyword evidence="1" id="KW-0472">Membrane</keyword>
<comment type="caution">
    <text evidence="2">The sequence shown here is derived from an EMBL/GenBank/DDBJ whole genome shotgun (WGS) entry which is preliminary data.</text>
</comment>
<keyword evidence="1" id="KW-0812">Transmembrane</keyword>
<dbReference type="Proteomes" id="UP000637061">
    <property type="component" value="Unassembled WGS sequence"/>
</dbReference>
<feature type="transmembrane region" description="Helical" evidence="1">
    <location>
        <begin position="116"/>
        <end position="136"/>
    </location>
</feature>
<dbReference type="Pfam" id="PF20398">
    <property type="entry name" value="DUF6691"/>
    <property type="match status" value="1"/>
</dbReference>
<proteinExistence type="predicted"/>
<organism evidence="2 3">
    <name type="scientific">Pseudomonas putida</name>
    <name type="common">Arthrobacter siderocapsulatus</name>
    <dbReference type="NCBI Taxonomy" id="303"/>
    <lineage>
        <taxon>Bacteria</taxon>
        <taxon>Pseudomonadati</taxon>
        <taxon>Pseudomonadota</taxon>
        <taxon>Gammaproteobacteria</taxon>
        <taxon>Pseudomonadales</taxon>
        <taxon>Pseudomonadaceae</taxon>
        <taxon>Pseudomonas</taxon>
    </lineage>
</organism>
<feature type="transmembrane region" description="Helical" evidence="1">
    <location>
        <begin position="41"/>
        <end position="60"/>
    </location>
</feature>